<evidence type="ECO:0000256" key="5">
    <source>
        <dbReference type="SAM" id="Phobius"/>
    </source>
</evidence>
<evidence type="ECO:0000256" key="2">
    <source>
        <dbReference type="ARBA" id="ARBA00022692"/>
    </source>
</evidence>
<feature type="domain" description="EamA" evidence="6">
    <location>
        <begin position="3"/>
        <end position="134"/>
    </location>
</feature>
<feature type="domain" description="EamA" evidence="6">
    <location>
        <begin position="143"/>
        <end position="271"/>
    </location>
</feature>
<dbReference type="PANTHER" id="PTHR22911">
    <property type="entry name" value="ACYL-MALONYL CONDENSING ENZYME-RELATED"/>
    <property type="match status" value="1"/>
</dbReference>
<keyword evidence="3 5" id="KW-1133">Transmembrane helix</keyword>
<reference evidence="7" key="1">
    <citation type="submission" date="2015-10" db="EMBL/GenBank/DDBJ databases">
        <authorList>
            <person name="Gilbert D.G."/>
        </authorList>
    </citation>
    <scope>NUCLEOTIDE SEQUENCE</scope>
</reference>
<organism evidence="7">
    <name type="scientific">hydrothermal vent metagenome</name>
    <dbReference type="NCBI Taxonomy" id="652676"/>
    <lineage>
        <taxon>unclassified sequences</taxon>
        <taxon>metagenomes</taxon>
        <taxon>ecological metagenomes</taxon>
    </lineage>
</organism>
<dbReference type="Pfam" id="PF00892">
    <property type="entry name" value="EamA"/>
    <property type="match status" value="2"/>
</dbReference>
<dbReference type="PANTHER" id="PTHR22911:SF6">
    <property type="entry name" value="SOLUTE CARRIER FAMILY 35 MEMBER G1"/>
    <property type="match status" value="1"/>
</dbReference>
<evidence type="ECO:0000313" key="7">
    <source>
        <dbReference type="EMBL" id="CUS51011.1"/>
    </source>
</evidence>
<feature type="transmembrane region" description="Helical" evidence="5">
    <location>
        <begin position="256"/>
        <end position="273"/>
    </location>
</feature>
<dbReference type="GO" id="GO:0016020">
    <property type="term" value="C:membrane"/>
    <property type="evidence" value="ECO:0007669"/>
    <property type="project" value="UniProtKB-SubCell"/>
</dbReference>
<gene>
    <name evidence="7" type="ORF">MGWOODY_XGa179</name>
</gene>
<feature type="transmembrane region" description="Helical" evidence="5">
    <location>
        <begin position="5"/>
        <end position="26"/>
    </location>
</feature>
<evidence type="ECO:0000256" key="4">
    <source>
        <dbReference type="ARBA" id="ARBA00023136"/>
    </source>
</evidence>
<accession>A0A160TRE8</accession>
<feature type="transmembrane region" description="Helical" evidence="5">
    <location>
        <begin position="89"/>
        <end position="111"/>
    </location>
</feature>
<sequence length="283" mass="31003">MTKGLLWVALAGVLFVVFTALVRYVGNELHPIQAAFTRYLFGLLVLLPLVLRRRAALFRTCHLRLHGFRGFIHAIAVMLWFFAASQLPIAEVTALSFIAPIFVVIGAVFFLRERLTRPRIIAVALGLVGVLIILRPGVAVVQWGALAMLAAAPLFAASKVLTKFLVRDDSSGTLVVYLSIFATLTMLAPALWVWQSPSQPDLVFLAGTAIFATTSHLCMARGLALVDVTVSQPIDFLQLVWSTMIGLIFFAESPVIWVWVGAGVVVFSATYMARLESRSVQHP</sequence>
<feature type="transmembrane region" description="Helical" evidence="5">
    <location>
        <begin position="32"/>
        <end position="51"/>
    </location>
</feature>
<feature type="transmembrane region" description="Helical" evidence="5">
    <location>
        <begin position="204"/>
        <end position="226"/>
    </location>
</feature>
<evidence type="ECO:0000256" key="1">
    <source>
        <dbReference type="ARBA" id="ARBA00004141"/>
    </source>
</evidence>
<dbReference type="SUPFAM" id="SSF103481">
    <property type="entry name" value="Multidrug resistance efflux transporter EmrE"/>
    <property type="match status" value="2"/>
</dbReference>
<dbReference type="AlphaFoldDB" id="A0A160TRE8"/>
<evidence type="ECO:0000259" key="6">
    <source>
        <dbReference type="Pfam" id="PF00892"/>
    </source>
</evidence>
<comment type="subcellular location">
    <subcellularLocation>
        <location evidence="1">Membrane</location>
        <topology evidence="1">Multi-pass membrane protein</topology>
    </subcellularLocation>
</comment>
<feature type="transmembrane region" description="Helical" evidence="5">
    <location>
        <begin position="63"/>
        <end position="83"/>
    </location>
</feature>
<keyword evidence="2 5" id="KW-0812">Transmembrane</keyword>
<name>A0A160TRE8_9ZZZZ</name>
<evidence type="ECO:0000256" key="3">
    <source>
        <dbReference type="ARBA" id="ARBA00022989"/>
    </source>
</evidence>
<dbReference type="EMBL" id="CZRL01000052">
    <property type="protein sequence ID" value="CUS51011.1"/>
    <property type="molecule type" value="Genomic_DNA"/>
</dbReference>
<feature type="transmembrane region" description="Helical" evidence="5">
    <location>
        <begin position="174"/>
        <end position="192"/>
    </location>
</feature>
<dbReference type="InterPro" id="IPR000620">
    <property type="entry name" value="EamA_dom"/>
</dbReference>
<dbReference type="Gene3D" id="1.10.3730.20">
    <property type="match status" value="1"/>
</dbReference>
<dbReference type="InterPro" id="IPR037185">
    <property type="entry name" value="EmrE-like"/>
</dbReference>
<proteinExistence type="predicted"/>
<keyword evidence="4 5" id="KW-0472">Membrane</keyword>
<protein>
    <submittedName>
        <fullName evidence="7">Arginine/ornithine antiporter ArcD</fullName>
    </submittedName>
</protein>